<feature type="compositionally biased region" description="Basic and acidic residues" evidence="1">
    <location>
        <begin position="63"/>
        <end position="97"/>
    </location>
</feature>
<dbReference type="AlphaFoldDB" id="A0AAV3QYR5"/>
<comment type="caution">
    <text evidence="2">The sequence shown here is derived from an EMBL/GenBank/DDBJ whole genome shotgun (WGS) entry which is preliminary data.</text>
</comment>
<name>A0AAV3QYR5_LITER</name>
<sequence length="123" mass="13210">MSDKGYSLPKTVKGSSQPKSALKSPASPKGKDNGSSKSKRGRKVQFDPEESDLFNGSFAKSNGKADKPSNGDWGKSGKPEKAKKAGKGSSEKEKEPLELRVEGQFSILLIASSYVLCSFFLHI</sequence>
<accession>A0AAV3QYR5</accession>
<dbReference type="EMBL" id="BAABME010023309">
    <property type="protein sequence ID" value="GAA0167763.1"/>
    <property type="molecule type" value="Genomic_DNA"/>
</dbReference>
<dbReference type="Proteomes" id="UP001454036">
    <property type="component" value="Unassembled WGS sequence"/>
</dbReference>
<reference evidence="2 3" key="1">
    <citation type="submission" date="2024-01" db="EMBL/GenBank/DDBJ databases">
        <title>The complete chloroplast genome sequence of Lithospermum erythrorhizon: insights into the phylogenetic relationship among Boraginaceae species and the maternal lineages of purple gromwells.</title>
        <authorList>
            <person name="Okada T."/>
            <person name="Watanabe K."/>
        </authorList>
    </citation>
    <scope>NUCLEOTIDE SEQUENCE [LARGE SCALE GENOMIC DNA]</scope>
</reference>
<protein>
    <submittedName>
        <fullName evidence="2">Uncharacterized protein</fullName>
    </submittedName>
</protein>
<gene>
    <name evidence="2" type="ORF">LIER_40442</name>
</gene>
<feature type="region of interest" description="Disordered" evidence="1">
    <location>
        <begin position="1"/>
        <end position="97"/>
    </location>
</feature>
<proteinExistence type="predicted"/>
<keyword evidence="3" id="KW-1185">Reference proteome</keyword>
<evidence type="ECO:0000313" key="2">
    <source>
        <dbReference type="EMBL" id="GAA0167763.1"/>
    </source>
</evidence>
<organism evidence="2 3">
    <name type="scientific">Lithospermum erythrorhizon</name>
    <name type="common">Purple gromwell</name>
    <name type="synonym">Lithospermum officinale var. erythrorhizon</name>
    <dbReference type="NCBI Taxonomy" id="34254"/>
    <lineage>
        <taxon>Eukaryota</taxon>
        <taxon>Viridiplantae</taxon>
        <taxon>Streptophyta</taxon>
        <taxon>Embryophyta</taxon>
        <taxon>Tracheophyta</taxon>
        <taxon>Spermatophyta</taxon>
        <taxon>Magnoliopsida</taxon>
        <taxon>eudicotyledons</taxon>
        <taxon>Gunneridae</taxon>
        <taxon>Pentapetalae</taxon>
        <taxon>asterids</taxon>
        <taxon>lamiids</taxon>
        <taxon>Boraginales</taxon>
        <taxon>Boraginaceae</taxon>
        <taxon>Boraginoideae</taxon>
        <taxon>Lithospermeae</taxon>
        <taxon>Lithospermum</taxon>
    </lineage>
</organism>
<evidence type="ECO:0000256" key="1">
    <source>
        <dbReference type="SAM" id="MobiDB-lite"/>
    </source>
</evidence>
<evidence type="ECO:0000313" key="3">
    <source>
        <dbReference type="Proteomes" id="UP001454036"/>
    </source>
</evidence>